<dbReference type="InterPro" id="IPR010345">
    <property type="entry name" value="IL-17_fam"/>
</dbReference>
<reference evidence="6" key="1">
    <citation type="submission" date="2021-09" db="EMBL/GenBank/DDBJ databases">
        <title>The genome of Mauremys mutica provides insights into the evolution of semi-aquatic lifestyle.</title>
        <authorList>
            <person name="Gong S."/>
            <person name="Gao Y."/>
        </authorList>
    </citation>
    <scope>NUCLEOTIDE SEQUENCE</scope>
    <source>
        <strain evidence="6">MM-2020</strain>
        <tissue evidence="6">Muscle</tissue>
    </source>
</reference>
<proteinExistence type="inferred from homology"/>
<organism evidence="6 7">
    <name type="scientific">Mauremys mutica</name>
    <name type="common">yellowpond turtle</name>
    <dbReference type="NCBI Taxonomy" id="74926"/>
    <lineage>
        <taxon>Eukaryota</taxon>
        <taxon>Metazoa</taxon>
        <taxon>Chordata</taxon>
        <taxon>Craniata</taxon>
        <taxon>Vertebrata</taxon>
        <taxon>Euteleostomi</taxon>
        <taxon>Archelosauria</taxon>
        <taxon>Testudinata</taxon>
        <taxon>Testudines</taxon>
        <taxon>Cryptodira</taxon>
        <taxon>Durocryptodira</taxon>
        <taxon>Testudinoidea</taxon>
        <taxon>Geoemydidae</taxon>
        <taxon>Geoemydinae</taxon>
        <taxon>Mauremys</taxon>
    </lineage>
</organism>
<evidence type="ECO:0000256" key="4">
    <source>
        <dbReference type="ARBA" id="ARBA00022729"/>
    </source>
</evidence>
<protein>
    <recommendedName>
        <fullName evidence="8">Interleukin-25</fullName>
    </recommendedName>
</protein>
<feature type="signal peptide" evidence="5">
    <location>
        <begin position="1"/>
        <end position="20"/>
    </location>
</feature>
<name>A0A9D3XLQ2_9SAUR</name>
<evidence type="ECO:0000313" key="6">
    <source>
        <dbReference type="EMBL" id="KAH1182141.1"/>
    </source>
</evidence>
<keyword evidence="4 5" id="KW-0732">Signal</keyword>
<dbReference type="OrthoDB" id="9427303at2759"/>
<evidence type="ECO:0000256" key="3">
    <source>
        <dbReference type="ARBA" id="ARBA00022525"/>
    </source>
</evidence>
<dbReference type="Pfam" id="PF06083">
    <property type="entry name" value="IL17"/>
    <property type="match status" value="1"/>
</dbReference>
<comment type="subcellular location">
    <subcellularLocation>
        <location evidence="1">Secreted</location>
    </subcellularLocation>
</comment>
<comment type="similarity">
    <text evidence="2">Belongs to the IL-17 family.</text>
</comment>
<dbReference type="EMBL" id="JAHDVG010000467">
    <property type="protein sequence ID" value="KAH1182141.1"/>
    <property type="molecule type" value="Genomic_DNA"/>
</dbReference>
<comment type="caution">
    <text evidence="6">The sequence shown here is derived from an EMBL/GenBank/DDBJ whole genome shotgun (WGS) entry which is preliminary data.</text>
</comment>
<evidence type="ECO:0000256" key="2">
    <source>
        <dbReference type="ARBA" id="ARBA00007236"/>
    </source>
</evidence>
<feature type="chain" id="PRO_5039424556" description="Interleukin-25" evidence="5">
    <location>
        <begin position="21"/>
        <end position="166"/>
    </location>
</feature>
<sequence length="166" mass="18283">MAEPLLVVLLLGLWVGSLGGAPRCLADTECCEPRELQRTGAWLSEGHPPGHRSCHVSSQPAAKEEPQCQGQSHGPPNTRSIAPWRYREDCDRARFPARLLQAECLCPHCVSLAPPHHRDLRGNSVQVTANTTVYYRRPCPGRPGAYFLQPRLYPVAVACVCVVPQL</sequence>
<dbReference type="GO" id="GO:0005576">
    <property type="term" value="C:extracellular region"/>
    <property type="evidence" value="ECO:0007669"/>
    <property type="project" value="UniProtKB-SubCell"/>
</dbReference>
<keyword evidence="3" id="KW-0964">Secreted</keyword>
<evidence type="ECO:0008006" key="8">
    <source>
        <dbReference type="Google" id="ProtNLM"/>
    </source>
</evidence>
<evidence type="ECO:0000256" key="5">
    <source>
        <dbReference type="SAM" id="SignalP"/>
    </source>
</evidence>
<evidence type="ECO:0000256" key="1">
    <source>
        <dbReference type="ARBA" id="ARBA00004613"/>
    </source>
</evidence>
<gene>
    <name evidence="6" type="ORF">KIL84_009895</name>
</gene>
<dbReference type="Proteomes" id="UP000827986">
    <property type="component" value="Unassembled WGS sequence"/>
</dbReference>
<dbReference type="Gene3D" id="2.10.90.10">
    <property type="entry name" value="Cystine-knot cytokines"/>
    <property type="match status" value="1"/>
</dbReference>
<dbReference type="AlphaFoldDB" id="A0A9D3XLQ2"/>
<accession>A0A9D3XLQ2</accession>
<keyword evidence="7" id="KW-1185">Reference proteome</keyword>
<dbReference type="GO" id="GO:0005125">
    <property type="term" value="F:cytokine activity"/>
    <property type="evidence" value="ECO:0007669"/>
    <property type="project" value="InterPro"/>
</dbReference>
<dbReference type="SUPFAM" id="SSF57501">
    <property type="entry name" value="Cystine-knot cytokines"/>
    <property type="match status" value="1"/>
</dbReference>
<evidence type="ECO:0000313" key="7">
    <source>
        <dbReference type="Proteomes" id="UP000827986"/>
    </source>
</evidence>
<dbReference type="InterPro" id="IPR029034">
    <property type="entry name" value="Cystine-knot_cytokine"/>
</dbReference>